<dbReference type="Proteomes" id="UP000177165">
    <property type="component" value="Unassembled WGS sequence"/>
</dbReference>
<evidence type="ECO:0000313" key="2">
    <source>
        <dbReference type="EMBL" id="OGY79613.1"/>
    </source>
</evidence>
<evidence type="ECO:0000256" key="1">
    <source>
        <dbReference type="SAM" id="Phobius"/>
    </source>
</evidence>
<feature type="transmembrane region" description="Helical" evidence="1">
    <location>
        <begin position="6"/>
        <end position="24"/>
    </location>
</feature>
<proteinExistence type="predicted"/>
<gene>
    <name evidence="2" type="ORF">A3B74_02460</name>
</gene>
<keyword evidence="1" id="KW-0472">Membrane</keyword>
<dbReference type="PANTHER" id="PTHR37953">
    <property type="entry name" value="UPF0127 PROTEIN MJ1496"/>
    <property type="match status" value="1"/>
</dbReference>
<comment type="caution">
    <text evidence="2">The sequence shown here is derived from an EMBL/GenBank/DDBJ whole genome shotgun (WGS) entry which is preliminary data.</text>
</comment>
<dbReference type="PANTHER" id="PTHR37953:SF1">
    <property type="entry name" value="UPF0127 PROTEIN MJ1496"/>
    <property type="match status" value="1"/>
</dbReference>
<name>A0A1G2ARV3_9BACT</name>
<reference evidence="2 3" key="1">
    <citation type="journal article" date="2016" name="Nat. Commun.">
        <title>Thousands of microbial genomes shed light on interconnected biogeochemical processes in an aquifer system.</title>
        <authorList>
            <person name="Anantharaman K."/>
            <person name="Brown C.T."/>
            <person name="Hug L.A."/>
            <person name="Sharon I."/>
            <person name="Castelle C.J."/>
            <person name="Probst A.J."/>
            <person name="Thomas B.C."/>
            <person name="Singh A."/>
            <person name="Wilkins M.J."/>
            <person name="Karaoz U."/>
            <person name="Brodie E.L."/>
            <person name="Williams K.H."/>
            <person name="Hubbard S.S."/>
            <person name="Banfield J.F."/>
        </authorList>
    </citation>
    <scope>NUCLEOTIDE SEQUENCE [LARGE SCALE GENOMIC DNA]</scope>
</reference>
<organism evidence="2 3">
    <name type="scientific">Candidatus Kerfeldbacteria bacterium RIFCSPHIGHO2_02_FULL_42_14</name>
    <dbReference type="NCBI Taxonomy" id="1798540"/>
    <lineage>
        <taxon>Bacteria</taxon>
        <taxon>Candidatus Kerfeldiibacteriota</taxon>
    </lineage>
</organism>
<protein>
    <recommendedName>
        <fullName evidence="4">DUF192 domain-containing protein</fullName>
    </recommendedName>
</protein>
<dbReference type="EMBL" id="MHKB01000008">
    <property type="protein sequence ID" value="OGY79613.1"/>
    <property type="molecule type" value="Genomic_DNA"/>
</dbReference>
<evidence type="ECO:0000313" key="3">
    <source>
        <dbReference type="Proteomes" id="UP000177165"/>
    </source>
</evidence>
<sequence>MIATQYYFVIIFFLTGFFVGCNHADNALSRTRVRTPNGATIEVELALTNNEQRKGLQGREQVPFGTGMLFIFTEKEMRTFWMKDVLVPLDIVWLKDKRIVGIVENAQPPKNEKIPTFISPVPVDAVLEISGEALEQYNLKIGENLQYQVIE</sequence>
<dbReference type="STRING" id="1798540.A3B74_02460"/>
<keyword evidence="1" id="KW-1133">Transmembrane helix</keyword>
<dbReference type="InterPro" id="IPR038695">
    <property type="entry name" value="Saro_0823-like_sf"/>
</dbReference>
<dbReference type="AlphaFoldDB" id="A0A1G2ARV3"/>
<evidence type="ECO:0008006" key="4">
    <source>
        <dbReference type="Google" id="ProtNLM"/>
    </source>
</evidence>
<dbReference type="Pfam" id="PF02643">
    <property type="entry name" value="DUF192"/>
    <property type="match status" value="1"/>
</dbReference>
<dbReference type="Gene3D" id="2.60.120.1140">
    <property type="entry name" value="Protein of unknown function DUF192"/>
    <property type="match status" value="1"/>
</dbReference>
<keyword evidence="1" id="KW-0812">Transmembrane</keyword>
<accession>A0A1G2ARV3</accession>
<dbReference type="InterPro" id="IPR003795">
    <property type="entry name" value="DUF192"/>
</dbReference>